<dbReference type="GO" id="GO:0005524">
    <property type="term" value="F:ATP binding"/>
    <property type="evidence" value="ECO:0007669"/>
    <property type="project" value="UniProtKB-KW"/>
</dbReference>
<evidence type="ECO:0000256" key="5">
    <source>
        <dbReference type="ARBA" id="ARBA00022840"/>
    </source>
</evidence>
<sequence length="666" mass="73086">MLGSRDLSPNSDRQVVLRPRKPSTSTALVRRTPPDAPSNPQIPEDLQPLQNLFERRRTELSSAAAQAVQRELGRLTKIPAQSAEYGVSKTYIEWILALPWLKVSETSKAINLDEARRRLEEGHEGLEAVKRRVVEYLAVYRLKRQLFEELSTSKRNLRENQDTPNSKGTIDASTAKDLLELIPADERKSIEEPVSDKREDGPPDDVYRDKGPILLLVGPPGVGKTSIARSLAESLGRKFHRISLGGVRDEAEIRGHRRTYVGALPGTLVQGLRKVGVSNPLILLDELDKVGTSNFHGDPSAALLETLDPAQNWSFHDHYLGDVPIDLSQCMFVATANTLDTISPPLLDRCEVIECPGYVTDEKLAIARRFLVKKQVEENGLRQGMIEIGDEALLRIITDYTREAGVRSLEREIGKICRTKAVEYSRSREQGAKAEYDSKVSPSDVETILGVAKYEQEVREEVHRPGVVTGLAYQGSGSGGILLLETTLIPGGKGRLVMTGSLGDVISESAELGLSWVKSKAVQLGITSRAGEDPLKDVDLHLHLPSGAVKKDGPSAGVAMVLAFVSLLTDRPMPSTTAVTGEITLRGAVTPVGGIKEKLLGASRAGITKVILPRRNRKDVQADLPESVRKSLEIIYVDQIEEVLQEVWGKEVWADGRDAVRVDARL</sequence>
<dbReference type="OrthoDB" id="2411602at2759"/>
<evidence type="ECO:0000259" key="11">
    <source>
        <dbReference type="PROSITE" id="PS51786"/>
    </source>
</evidence>
<comment type="catalytic activity">
    <reaction evidence="7">
        <text>Hydrolysis of proteins in presence of ATP.</text>
        <dbReference type="EC" id="3.4.21.53"/>
    </reaction>
</comment>
<protein>
    <recommendedName>
        <fullName evidence="8">endopeptidase La</fullName>
        <ecNumber evidence="8">3.4.21.53</ecNumber>
    </recommendedName>
</protein>
<dbReference type="InterPro" id="IPR054594">
    <property type="entry name" value="Lon_lid"/>
</dbReference>
<organism evidence="12 13">
    <name type="scientific">Naematelia encephala</name>
    <dbReference type="NCBI Taxonomy" id="71784"/>
    <lineage>
        <taxon>Eukaryota</taxon>
        <taxon>Fungi</taxon>
        <taxon>Dikarya</taxon>
        <taxon>Basidiomycota</taxon>
        <taxon>Agaricomycotina</taxon>
        <taxon>Tremellomycetes</taxon>
        <taxon>Tremellales</taxon>
        <taxon>Naemateliaceae</taxon>
        <taxon>Naematelia</taxon>
    </lineage>
</organism>
<feature type="domain" description="Lon proteolytic" evidence="11">
    <location>
        <begin position="462"/>
        <end position="650"/>
    </location>
</feature>
<accession>A0A1Y2BIE9</accession>
<dbReference type="EMBL" id="MCFC01000002">
    <property type="protein sequence ID" value="ORY34573.1"/>
    <property type="molecule type" value="Genomic_DNA"/>
</dbReference>
<dbReference type="Gene3D" id="3.40.50.300">
    <property type="entry name" value="P-loop containing nucleotide triphosphate hydrolases"/>
    <property type="match status" value="1"/>
</dbReference>
<dbReference type="GO" id="GO:0004176">
    <property type="term" value="F:ATP-dependent peptidase activity"/>
    <property type="evidence" value="ECO:0007669"/>
    <property type="project" value="UniProtKB-UniRule"/>
</dbReference>
<evidence type="ECO:0000313" key="13">
    <source>
        <dbReference type="Proteomes" id="UP000193986"/>
    </source>
</evidence>
<dbReference type="Proteomes" id="UP000193986">
    <property type="component" value="Unassembled WGS sequence"/>
</dbReference>
<dbReference type="SUPFAM" id="SSF54211">
    <property type="entry name" value="Ribosomal protein S5 domain 2-like"/>
    <property type="match status" value="1"/>
</dbReference>
<dbReference type="Pfam" id="PF00004">
    <property type="entry name" value="AAA"/>
    <property type="match status" value="1"/>
</dbReference>
<dbReference type="Pfam" id="PF22667">
    <property type="entry name" value="Lon_lid"/>
    <property type="match status" value="1"/>
</dbReference>
<evidence type="ECO:0000256" key="2">
    <source>
        <dbReference type="ARBA" id="ARBA00022741"/>
    </source>
</evidence>
<gene>
    <name evidence="12" type="ORF">BCR39DRAFT_462024</name>
</gene>
<dbReference type="SMART" id="SM00382">
    <property type="entry name" value="AAA"/>
    <property type="match status" value="1"/>
</dbReference>
<dbReference type="InterPro" id="IPR020568">
    <property type="entry name" value="Ribosomal_Su5_D2-typ_SF"/>
</dbReference>
<dbReference type="PRINTS" id="PR00830">
    <property type="entry name" value="ENDOLAPTASE"/>
</dbReference>
<keyword evidence="3 9" id="KW-0378">Hydrolase</keyword>
<evidence type="ECO:0000256" key="1">
    <source>
        <dbReference type="ARBA" id="ARBA00022670"/>
    </source>
</evidence>
<feature type="active site" evidence="9">
    <location>
        <position position="598"/>
    </location>
</feature>
<evidence type="ECO:0000256" key="10">
    <source>
        <dbReference type="SAM" id="MobiDB-lite"/>
    </source>
</evidence>
<dbReference type="SUPFAM" id="SSF52540">
    <property type="entry name" value="P-loop containing nucleoside triphosphate hydrolases"/>
    <property type="match status" value="1"/>
</dbReference>
<keyword evidence="13" id="KW-1185">Reference proteome</keyword>
<feature type="region of interest" description="Disordered" evidence="10">
    <location>
        <begin position="189"/>
        <end position="209"/>
    </location>
</feature>
<dbReference type="Gene3D" id="3.30.230.10">
    <property type="match status" value="1"/>
</dbReference>
<dbReference type="GO" id="GO:0006508">
    <property type="term" value="P:proteolysis"/>
    <property type="evidence" value="ECO:0007669"/>
    <property type="project" value="UniProtKB-KW"/>
</dbReference>
<dbReference type="InterPro" id="IPR008269">
    <property type="entry name" value="Lon_proteolytic"/>
</dbReference>
<dbReference type="PANTHER" id="PTHR10046">
    <property type="entry name" value="ATP DEPENDENT LON PROTEASE FAMILY MEMBER"/>
    <property type="match status" value="1"/>
</dbReference>
<dbReference type="AlphaFoldDB" id="A0A1Y2BIE9"/>
<evidence type="ECO:0000256" key="6">
    <source>
        <dbReference type="ARBA" id="ARBA00023140"/>
    </source>
</evidence>
<dbReference type="InterPro" id="IPR027065">
    <property type="entry name" value="Lon_Prtase"/>
</dbReference>
<evidence type="ECO:0000256" key="9">
    <source>
        <dbReference type="PROSITE-ProRule" id="PRU01122"/>
    </source>
</evidence>
<evidence type="ECO:0000256" key="8">
    <source>
        <dbReference type="ARBA" id="ARBA00066743"/>
    </source>
</evidence>
<keyword evidence="4 9" id="KW-0720">Serine protease</keyword>
<dbReference type="EC" id="3.4.21.53" evidence="8"/>
<keyword evidence="2" id="KW-0547">Nucleotide-binding</keyword>
<dbReference type="GO" id="GO:0004252">
    <property type="term" value="F:serine-type endopeptidase activity"/>
    <property type="evidence" value="ECO:0007669"/>
    <property type="project" value="UniProtKB-UniRule"/>
</dbReference>
<dbReference type="STRING" id="71784.A0A1Y2BIE9"/>
<evidence type="ECO:0000256" key="3">
    <source>
        <dbReference type="ARBA" id="ARBA00022801"/>
    </source>
</evidence>
<evidence type="ECO:0000256" key="4">
    <source>
        <dbReference type="ARBA" id="ARBA00022825"/>
    </source>
</evidence>
<evidence type="ECO:0000313" key="12">
    <source>
        <dbReference type="EMBL" id="ORY34573.1"/>
    </source>
</evidence>
<dbReference type="InParanoid" id="A0A1Y2BIE9"/>
<evidence type="ECO:0000256" key="7">
    <source>
        <dbReference type="ARBA" id="ARBA00050665"/>
    </source>
</evidence>
<feature type="active site" evidence="9">
    <location>
        <position position="555"/>
    </location>
</feature>
<dbReference type="PROSITE" id="PS01046">
    <property type="entry name" value="LON_SER"/>
    <property type="match status" value="1"/>
</dbReference>
<dbReference type="Gene3D" id="1.10.8.60">
    <property type="match status" value="1"/>
</dbReference>
<dbReference type="GO" id="GO:0030163">
    <property type="term" value="P:protein catabolic process"/>
    <property type="evidence" value="ECO:0007669"/>
    <property type="project" value="InterPro"/>
</dbReference>
<dbReference type="FunFam" id="1.10.8.60:FF:000091">
    <property type="entry name" value="Lon protease homolog 2, peroxisomal"/>
    <property type="match status" value="1"/>
</dbReference>
<dbReference type="InterPro" id="IPR003593">
    <property type="entry name" value="AAA+_ATPase"/>
</dbReference>
<dbReference type="CDD" id="cd19500">
    <property type="entry name" value="RecA-like_Lon"/>
    <property type="match status" value="1"/>
</dbReference>
<dbReference type="Gene3D" id="1.20.5.5270">
    <property type="match status" value="1"/>
</dbReference>
<keyword evidence="1 9" id="KW-0645">Protease</keyword>
<comment type="caution">
    <text evidence="12">The sequence shown here is derived from an EMBL/GenBank/DDBJ whole genome shotgun (WGS) entry which is preliminary data.</text>
</comment>
<dbReference type="InterPro" id="IPR027417">
    <property type="entry name" value="P-loop_NTPase"/>
</dbReference>
<feature type="region of interest" description="Disordered" evidence="10">
    <location>
        <begin position="1"/>
        <end position="45"/>
    </location>
</feature>
<dbReference type="GO" id="GO:0016887">
    <property type="term" value="F:ATP hydrolysis activity"/>
    <property type="evidence" value="ECO:0007669"/>
    <property type="project" value="InterPro"/>
</dbReference>
<dbReference type="Pfam" id="PF05362">
    <property type="entry name" value="Lon_C"/>
    <property type="match status" value="1"/>
</dbReference>
<comment type="similarity">
    <text evidence="9">Belongs to the peptidase S16 family.</text>
</comment>
<dbReference type="InterPro" id="IPR014721">
    <property type="entry name" value="Ribsml_uS5_D2-typ_fold_subgr"/>
</dbReference>
<proteinExistence type="inferred from homology"/>
<reference evidence="12 13" key="1">
    <citation type="submission" date="2016-07" db="EMBL/GenBank/DDBJ databases">
        <title>Pervasive Adenine N6-methylation of Active Genes in Fungi.</title>
        <authorList>
            <consortium name="DOE Joint Genome Institute"/>
            <person name="Mondo S.J."/>
            <person name="Dannebaum R.O."/>
            <person name="Kuo R.C."/>
            <person name="Labutti K."/>
            <person name="Haridas S."/>
            <person name="Kuo A."/>
            <person name="Salamov A."/>
            <person name="Ahrendt S.R."/>
            <person name="Lipzen A."/>
            <person name="Sullivan W."/>
            <person name="Andreopoulos W.B."/>
            <person name="Clum A."/>
            <person name="Lindquist E."/>
            <person name="Daum C."/>
            <person name="Ramamoorthy G.K."/>
            <person name="Gryganskyi A."/>
            <person name="Culley D."/>
            <person name="Magnuson J.K."/>
            <person name="James T.Y."/>
            <person name="O'Malley M.A."/>
            <person name="Stajich J.E."/>
            <person name="Spatafora J.W."/>
            <person name="Visel A."/>
            <person name="Grigoriev I.V."/>
        </authorList>
    </citation>
    <scope>NUCLEOTIDE SEQUENCE [LARGE SCALE GENOMIC DNA]</scope>
    <source>
        <strain evidence="12 13">68-887.2</strain>
    </source>
</reference>
<keyword evidence="6" id="KW-0576">Peroxisome</keyword>
<name>A0A1Y2BIE9_9TREE</name>
<dbReference type="InterPro" id="IPR008268">
    <property type="entry name" value="Peptidase_S16_AS"/>
</dbReference>
<dbReference type="InterPro" id="IPR003959">
    <property type="entry name" value="ATPase_AAA_core"/>
</dbReference>
<keyword evidence="5" id="KW-0067">ATP-binding</keyword>
<dbReference type="FunFam" id="3.40.50.300:FF:000021">
    <property type="entry name" value="Lon protease homolog"/>
    <property type="match status" value="1"/>
</dbReference>
<dbReference type="PROSITE" id="PS51786">
    <property type="entry name" value="LON_PROTEOLYTIC"/>
    <property type="match status" value="1"/>
</dbReference>